<keyword evidence="2 5" id="KW-0812">Transmembrane</keyword>
<dbReference type="EMBL" id="ML996586">
    <property type="protein sequence ID" value="KAF2753094.1"/>
    <property type="molecule type" value="Genomic_DNA"/>
</dbReference>
<evidence type="ECO:0000256" key="3">
    <source>
        <dbReference type="ARBA" id="ARBA00022989"/>
    </source>
</evidence>
<dbReference type="OrthoDB" id="3231000at2759"/>
<evidence type="ECO:0000313" key="6">
    <source>
        <dbReference type="EMBL" id="KAF2753094.1"/>
    </source>
</evidence>
<evidence type="ECO:0000256" key="2">
    <source>
        <dbReference type="ARBA" id="ARBA00022692"/>
    </source>
</evidence>
<dbReference type="Pfam" id="PF01544">
    <property type="entry name" value="CorA"/>
    <property type="match status" value="1"/>
</dbReference>
<evidence type="ECO:0000256" key="4">
    <source>
        <dbReference type="ARBA" id="ARBA00023136"/>
    </source>
</evidence>
<evidence type="ECO:0000313" key="7">
    <source>
        <dbReference type="Proteomes" id="UP000799437"/>
    </source>
</evidence>
<dbReference type="Proteomes" id="UP000799437">
    <property type="component" value="Unassembled WGS sequence"/>
</dbReference>
<evidence type="ECO:0000256" key="1">
    <source>
        <dbReference type="ARBA" id="ARBA00004141"/>
    </source>
</evidence>
<dbReference type="GO" id="GO:0016020">
    <property type="term" value="C:membrane"/>
    <property type="evidence" value="ECO:0007669"/>
    <property type="project" value="UniProtKB-SubCell"/>
</dbReference>
<dbReference type="GeneID" id="54490754"/>
<dbReference type="InterPro" id="IPR045863">
    <property type="entry name" value="CorA_TM1_TM2"/>
</dbReference>
<dbReference type="SUPFAM" id="SSF144083">
    <property type="entry name" value="Magnesium transport protein CorA, transmembrane region"/>
    <property type="match status" value="1"/>
</dbReference>
<proteinExistence type="predicted"/>
<name>A0A6A6VTP2_9PEZI</name>
<feature type="transmembrane region" description="Helical" evidence="5">
    <location>
        <begin position="523"/>
        <end position="543"/>
    </location>
</feature>
<keyword evidence="3 5" id="KW-1133">Transmembrane helix</keyword>
<organism evidence="6 7">
    <name type="scientific">Pseudovirgaria hyperparasitica</name>
    <dbReference type="NCBI Taxonomy" id="470096"/>
    <lineage>
        <taxon>Eukaryota</taxon>
        <taxon>Fungi</taxon>
        <taxon>Dikarya</taxon>
        <taxon>Ascomycota</taxon>
        <taxon>Pezizomycotina</taxon>
        <taxon>Dothideomycetes</taxon>
        <taxon>Dothideomycetes incertae sedis</taxon>
        <taxon>Acrospermales</taxon>
        <taxon>Acrospermaceae</taxon>
        <taxon>Pseudovirgaria</taxon>
    </lineage>
</organism>
<dbReference type="RefSeq" id="XP_033595545.1">
    <property type="nucleotide sequence ID" value="XM_033749700.1"/>
</dbReference>
<comment type="subcellular location">
    <subcellularLocation>
        <location evidence="1">Membrane</location>
        <topology evidence="1">Multi-pass membrane protein</topology>
    </subcellularLocation>
</comment>
<gene>
    <name evidence="6" type="ORF">EJ05DRAFT_542115</name>
</gene>
<reference evidence="6" key="1">
    <citation type="journal article" date="2020" name="Stud. Mycol.">
        <title>101 Dothideomycetes genomes: a test case for predicting lifestyles and emergence of pathogens.</title>
        <authorList>
            <person name="Haridas S."/>
            <person name="Albert R."/>
            <person name="Binder M."/>
            <person name="Bloem J."/>
            <person name="Labutti K."/>
            <person name="Salamov A."/>
            <person name="Andreopoulos B."/>
            <person name="Baker S."/>
            <person name="Barry K."/>
            <person name="Bills G."/>
            <person name="Bluhm B."/>
            <person name="Cannon C."/>
            <person name="Castanera R."/>
            <person name="Culley D."/>
            <person name="Daum C."/>
            <person name="Ezra D."/>
            <person name="Gonzalez J."/>
            <person name="Henrissat B."/>
            <person name="Kuo A."/>
            <person name="Liang C."/>
            <person name="Lipzen A."/>
            <person name="Lutzoni F."/>
            <person name="Magnuson J."/>
            <person name="Mondo S."/>
            <person name="Nolan M."/>
            <person name="Ohm R."/>
            <person name="Pangilinan J."/>
            <person name="Park H.-J."/>
            <person name="Ramirez L."/>
            <person name="Alfaro M."/>
            <person name="Sun H."/>
            <person name="Tritt A."/>
            <person name="Yoshinaga Y."/>
            <person name="Zwiers L.-H."/>
            <person name="Turgeon B."/>
            <person name="Goodwin S."/>
            <person name="Spatafora J."/>
            <person name="Crous P."/>
            <person name="Grigoriev I."/>
        </authorList>
    </citation>
    <scope>NUCLEOTIDE SEQUENCE</scope>
    <source>
        <strain evidence="6">CBS 121739</strain>
    </source>
</reference>
<dbReference type="AlphaFoldDB" id="A0A6A6VTP2"/>
<keyword evidence="4 5" id="KW-0472">Membrane</keyword>
<accession>A0A6A6VTP2</accession>
<dbReference type="GO" id="GO:0046873">
    <property type="term" value="F:metal ion transmembrane transporter activity"/>
    <property type="evidence" value="ECO:0007669"/>
    <property type="project" value="InterPro"/>
</dbReference>
<keyword evidence="7" id="KW-1185">Reference proteome</keyword>
<protein>
    <recommendedName>
        <fullName evidence="8">Cora-domain-containing protein</fullName>
    </recommendedName>
</protein>
<sequence>MANKAYDIDAVSIRTSNHGSFQNELDQLSQRCSQSHAYPRPDLEGLSSHLRSTNFGRHGSDAYVPGDVEADIRDSIAVVHDLVTGNQTCFDPTTKGLNEFTALEQDGTSLVFIRGHASSQWLRIIAEKYKILPELFRRHLQGRAFNLEPRNLYSFPSLPSTSSRIIQLTISTICSRGINPYSAEPEDLEAAREIEAEGLTRYFQKLRSEAKVADSIIRNCYLVSEQEYVLEQTISIEINQSHTSWRAVVWLDSGRDLSKCTNGPWCPRPGSRPWETYFYPVIVHQDVEHATNVRHENFSAPSMTTLPRTNTFRKPIAKPNEPNDEWRAAQNICMIPIQYGYGLDLEVARKDALYALSELFQFAAASESQCLNLLQSRIEHELSFIGQEGLGRYNASSLLNLRYIKTVLTSHIQRLAQILRTLENRKNMNWPCSHSPVAEKSGTRLFIDLNYLLSCAQNLSLECERGIGTLADSSILEESRRTLTQAERVRKLTVLATIFIPLTFTCSIFGMNFVELGTGDLHIWIYFATTVPVIGMSIFMYNFDNIKRLLRF</sequence>
<dbReference type="Gene3D" id="1.20.58.340">
    <property type="entry name" value="Magnesium transport protein CorA, transmembrane region"/>
    <property type="match status" value="1"/>
</dbReference>
<feature type="transmembrane region" description="Helical" evidence="5">
    <location>
        <begin position="492"/>
        <end position="511"/>
    </location>
</feature>
<dbReference type="InterPro" id="IPR002523">
    <property type="entry name" value="MgTranspt_CorA/ZnTranspt_ZntB"/>
</dbReference>
<evidence type="ECO:0008006" key="8">
    <source>
        <dbReference type="Google" id="ProtNLM"/>
    </source>
</evidence>
<evidence type="ECO:0000256" key="5">
    <source>
        <dbReference type="SAM" id="Phobius"/>
    </source>
</evidence>